<evidence type="ECO:0000256" key="1">
    <source>
        <dbReference type="SAM" id="SignalP"/>
    </source>
</evidence>
<sequence>MKKNLLAIALLGMAFTAKSQHTSVEKSVFGIQTGFLGVWAHHEAKLSGQIALRSELGFDSDLWGGSFYEKTGFAMTPVLAAEPRWYYNLDRRARKAKLTDGNTGNYLSLKTRFNPDWLVISNYDDVIVISAIAVIPSWGIRRSIGKHFNYETGFGVGYAYSFSKQAGFEKNESLVEVDLQLRIGYRF</sequence>
<organism evidence="2 3">
    <name type="scientific">Pedobacter yulinensis</name>
    <dbReference type="NCBI Taxonomy" id="2126353"/>
    <lineage>
        <taxon>Bacteria</taxon>
        <taxon>Pseudomonadati</taxon>
        <taxon>Bacteroidota</taxon>
        <taxon>Sphingobacteriia</taxon>
        <taxon>Sphingobacteriales</taxon>
        <taxon>Sphingobacteriaceae</taxon>
        <taxon>Pedobacter</taxon>
    </lineage>
</organism>
<name>A0A2T3HI02_9SPHI</name>
<reference evidence="2 3" key="1">
    <citation type="submission" date="2018-03" db="EMBL/GenBank/DDBJ databases">
        <authorList>
            <person name="Keele B.F."/>
        </authorList>
    </citation>
    <scope>NUCLEOTIDE SEQUENCE [LARGE SCALE GENOMIC DNA]</scope>
    <source>
        <strain evidence="2 3">YL28-9</strain>
    </source>
</reference>
<comment type="caution">
    <text evidence="2">The sequence shown here is derived from an EMBL/GenBank/DDBJ whole genome shotgun (WGS) entry which is preliminary data.</text>
</comment>
<dbReference type="Proteomes" id="UP000240912">
    <property type="component" value="Unassembled WGS sequence"/>
</dbReference>
<keyword evidence="3" id="KW-1185">Reference proteome</keyword>
<protein>
    <recommendedName>
        <fullName evidence="4">Outer membrane protein beta-barrel domain-containing protein</fullName>
    </recommendedName>
</protein>
<keyword evidence="1" id="KW-0732">Signal</keyword>
<evidence type="ECO:0000313" key="3">
    <source>
        <dbReference type="Proteomes" id="UP000240912"/>
    </source>
</evidence>
<dbReference type="AlphaFoldDB" id="A0A2T3HI02"/>
<proteinExistence type="predicted"/>
<evidence type="ECO:0008006" key="4">
    <source>
        <dbReference type="Google" id="ProtNLM"/>
    </source>
</evidence>
<dbReference type="OrthoDB" id="883248at2"/>
<feature type="signal peptide" evidence="1">
    <location>
        <begin position="1"/>
        <end position="19"/>
    </location>
</feature>
<dbReference type="EMBL" id="PYLS01000006">
    <property type="protein sequence ID" value="PST82033.1"/>
    <property type="molecule type" value="Genomic_DNA"/>
</dbReference>
<dbReference type="RefSeq" id="WP_107216155.1">
    <property type="nucleotide sequence ID" value="NZ_KZ686270.1"/>
</dbReference>
<accession>A0A2T3HI02</accession>
<evidence type="ECO:0000313" key="2">
    <source>
        <dbReference type="EMBL" id="PST82033.1"/>
    </source>
</evidence>
<feature type="chain" id="PRO_5015551169" description="Outer membrane protein beta-barrel domain-containing protein" evidence="1">
    <location>
        <begin position="20"/>
        <end position="187"/>
    </location>
</feature>
<gene>
    <name evidence="2" type="ORF">C7T94_14550</name>
</gene>